<dbReference type="VEuPathDB" id="FungiDB:GGTG_05701"/>
<dbReference type="Proteomes" id="UP000006039">
    <property type="component" value="Unassembled WGS sequence"/>
</dbReference>
<accession>J3NWN9</accession>
<evidence type="ECO:0000313" key="2">
    <source>
        <dbReference type="EnsemblFungi" id="EJT75771"/>
    </source>
</evidence>
<dbReference type="GeneID" id="20346159"/>
<reference evidence="3" key="1">
    <citation type="submission" date="2010-07" db="EMBL/GenBank/DDBJ databases">
        <title>The genome sequence of Gaeumannomyces graminis var. tritici strain R3-111a-1.</title>
        <authorList>
            <consortium name="The Broad Institute Genome Sequencing Platform"/>
            <person name="Ma L.-J."/>
            <person name="Dead R."/>
            <person name="Young S."/>
            <person name="Zeng Q."/>
            <person name="Koehrsen M."/>
            <person name="Alvarado L."/>
            <person name="Berlin A."/>
            <person name="Chapman S.B."/>
            <person name="Chen Z."/>
            <person name="Freedman E."/>
            <person name="Gellesch M."/>
            <person name="Goldberg J."/>
            <person name="Griggs A."/>
            <person name="Gujja S."/>
            <person name="Heilman E.R."/>
            <person name="Heiman D."/>
            <person name="Hepburn T."/>
            <person name="Howarth C."/>
            <person name="Jen D."/>
            <person name="Larson L."/>
            <person name="Mehta T."/>
            <person name="Neiman D."/>
            <person name="Pearson M."/>
            <person name="Roberts A."/>
            <person name="Saif S."/>
            <person name="Shea T."/>
            <person name="Shenoy N."/>
            <person name="Sisk P."/>
            <person name="Stolte C."/>
            <person name="Sykes S."/>
            <person name="Walk T."/>
            <person name="White J."/>
            <person name="Yandava C."/>
            <person name="Haas B."/>
            <person name="Nusbaum C."/>
            <person name="Birren B."/>
        </authorList>
    </citation>
    <scope>NUCLEOTIDE SEQUENCE [LARGE SCALE GENOMIC DNA]</scope>
    <source>
        <strain evidence="3">R3-111a-1</strain>
    </source>
</reference>
<dbReference type="RefSeq" id="XP_009221771.1">
    <property type="nucleotide sequence ID" value="XM_009223507.1"/>
</dbReference>
<organism evidence="1">
    <name type="scientific">Gaeumannomyces tritici (strain R3-111a-1)</name>
    <name type="common">Wheat and barley take-all root rot fungus</name>
    <name type="synonym">Gaeumannomyces graminis var. tritici</name>
    <dbReference type="NCBI Taxonomy" id="644352"/>
    <lineage>
        <taxon>Eukaryota</taxon>
        <taxon>Fungi</taxon>
        <taxon>Dikarya</taxon>
        <taxon>Ascomycota</taxon>
        <taxon>Pezizomycotina</taxon>
        <taxon>Sordariomycetes</taxon>
        <taxon>Sordariomycetidae</taxon>
        <taxon>Magnaporthales</taxon>
        <taxon>Magnaporthaceae</taxon>
        <taxon>Gaeumannomyces</taxon>
    </lineage>
</organism>
<dbReference type="HOGENOM" id="CLU_2469211_0_0_1"/>
<proteinExistence type="predicted"/>
<reference evidence="1" key="2">
    <citation type="submission" date="2010-07" db="EMBL/GenBank/DDBJ databases">
        <authorList>
            <consortium name="The Broad Institute Genome Sequencing Platform"/>
            <consortium name="Broad Institute Genome Sequencing Center for Infectious Disease"/>
            <person name="Ma L.-J."/>
            <person name="Dead R."/>
            <person name="Young S."/>
            <person name="Zeng Q."/>
            <person name="Koehrsen M."/>
            <person name="Alvarado L."/>
            <person name="Berlin A."/>
            <person name="Chapman S.B."/>
            <person name="Chen Z."/>
            <person name="Freedman E."/>
            <person name="Gellesch M."/>
            <person name="Goldberg J."/>
            <person name="Griggs A."/>
            <person name="Gujja S."/>
            <person name="Heilman E.R."/>
            <person name="Heiman D."/>
            <person name="Hepburn T."/>
            <person name="Howarth C."/>
            <person name="Jen D."/>
            <person name="Larson L."/>
            <person name="Mehta T."/>
            <person name="Neiman D."/>
            <person name="Pearson M."/>
            <person name="Roberts A."/>
            <person name="Saif S."/>
            <person name="Shea T."/>
            <person name="Shenoy N."/>
            <person name="Sisk P."/>
            <person name="Stolte C."/>
            <person name="Sykes S."/>
            <person name="Walk T."/>
            <person name="White J."/>
            <person name="Yandava C."/>
            <person name="Haas B."/>
            <person name="Nusbaum C."/>
            <person name="Birren B."/>
        </authorList>
    </citation>
    <scope>NUCLEOTIDE SEQUENCE</scope>
    <source>
        <strain evidence="1">R3-111a-1</strain>
    </source>
</reference>
<protein>
    <submittedName>
        <fullName evidence="1 2">Uncharacterized protein</fullName>
    </submittedName>
</protein>
<evidence type="ECO:0000313" key="1">
    <source>
        <dbReference type="EMBL" id="EJT75771.1"/>
    </source>
</evidence>
<keyword evidence="3" id="KW-1185">Reference proteome</keyword>
<reference evidence="2" key="5">
    <citation type="submission" date="2018-04" db="UniProtKB">
        <authorList>
            <consortium name="EnsemblFungi"/>
        </authorList>
    </citation>
    <scope>IDENTIFICATION</scope>
    <source>
        <strain evidence="2">R3-111a-1</strain>
    </source>
</reference>
<sequence length="88" mass="9414">MPLAFVVFGVRNVLTAAKPSRWRLADDWVFAPCPPNKLRRFSSLAEAATMGGGAFSTAKSEATTSAMVPCMEVLSVGVSIIGTRQILR</sequence>
<gene>
    <name evidence="2" type="primary">20346159</name>
    <name evidence="1" type="ORF">GGTG_05701</name>
</gene>
<evidence type="ECO:0000313" key="3">
    <source>
        <dbReference type="Proteomes" id="UP000006039"/>
    </source>
</evidence>
<dbReference type="EMBL" id="GL385397">
    <property type="protein sequence ID" value="EJT75771.1"/>
    <property type="molecule type" value="Genomic_DNA"/>
</dbReference>
<dbReference type="AlphaFoldDB" id="J3NWN9"/>
<name>J3NWN9_GAET3</name>
<dbReference type="EnsemblFungi" id="EJT75771">
    <property type="protein sequence ID" value="EJT75771"/>
    <property type="gene ID" value="GGTG_05701"/>
</dbReference>
<reference evidence="1" key="3">
    <citation type="submission" date="2010-09" db="EMBL/GenBank/DDBJ databases">
        <title>Annotation of Gaeumannomyces graminis var. tritici R3-111a-1.</title>
        <authorList>
            <consortium name="The Broad Institute Genome Sequencing Platform"/>
            <person name="Ma L.-J."/>
            <person name="Dead R."/>
            <person name="Young S.K."/>
            <person name="Zeng Q."/>
            <person name="Gargeya S."/>
            <person name="Fitzgerald M."/>
            <person name="Haas B."/>
            <person name="Abouelleil A."/>
            <person name="Alvarado L."/>
            <person name="Arachchi H.M."/>
            <person name="Berlin A."/>
            <person name="Brown A."/>
            <person name="Chapman S.B."/>
            <person name="Chen Z."/>
            <person name="Dunbar C."/>
            <person name="Freedman E."/>
            <person name="Gearin G."/>
            <person name="Gellesch M."/>
            <person name="Goldberg J."/>
            <person name="Griggs A."/>
            <person name="Gujja S."/>
            <person name="Heiman D."/>
            <person name="Howarth C."/>
            <person name="Larson L."/>
            <person name="Lui A."/>
            <person name="MacDonald P.J.P."/>
            <person name="Mehta T."/>
            <person name="Montmayeur A."/>
            <person name="Murphy C."/>
            <person name="Neiman D."/>
            <person name="Pearson M."/>
            <person name="Priest M."/>
            <person name="Roberts A."/>
            <person name="Saif S."/>
            <person name="Shea T."/>
            <person name="Shenoy N."/>
            <person name="Sisk P."/>
            <person name="Stolte C."/>
            <person name="Sykes S."/>
            <person name="Yandava C."/>
            <person name="Wortman J."/>
            <person name="Nusbaum C."/>
            <person name="Birren B."/>
        </authorList>
    </citation>
    <scope>NUCLEOTIDE SEQUENCE</scope>
    <source>
        <strain evidence="1">R3-111a-1</strain>
    </source>
</reference>
<reference evidence="2" key="4">
    <citation type="journal article" date="2015" name="G3 (Bethesda)">
        <title>Genome sequences of three phytopathogenic species of the Magnaporthaceae family of fungi.</title>
        <authorList>
            <person name="Okagaki L.H."/>
            <person name="Nunes C.C."/>
            <person name="Sailsbery J."/>
            <person name="Clay B."/>
            <person name="Brown D."/>
            <person name="John T."/>
            <person name="Oh Y."/>
            <person name="Young N."/>
            <person name="Fitzgerald M."/>
            <person name="Haas B.J."/>
            <person name="Zeng Q."/>
            <person name="Young S."/>
            <person name="Adiconis X."/>
            <person name="Fan L."/>
            <person name="Levin J.Z."/>
            <person name="Mitchell T.K."/>
            <person name="Okubara P.A."/>
            <person name="Farman M.L."/>
            <person name="Kohn L.M."/>
            <person name="Birren B."/>
            <person name="Ma L.-J."/>
            <person name="Dean R.A."/>
        </authorList>
    </citation>
    <scope>NUCLEOTIDE SEQUENCE</scope>
    <source>
        <strain evidence="2">R3-111a-1</strain>
    </source>
</reference>